<reference evidence="2" key="1">
    <citation type="journal article" date="2019" name="Int. J. Syst. Evol. Microbiol.">
        <title>The Global Catalogue of Microorganisms (GCM) 10K type strain sequencing project: providing services to taxonomists for standard genome sequencing and annotation.</title>
        <authorList>
            <consortium name="The Broad Institute Genomics Platform"/>
            <consortium name="The Broad Institute Genome Sequencing Center for Infectious Disease"/>
            <person name="Wu L."/>
            <person name="Ma J."/>
        </authorList>
    </citation>
    <scope>NUCLEOTIDE SEQUENCE [LARGE SCALE GENOMIC DNA]</scope>
    <source>
        <strain evidence="2">CGMCC 4.7643</strain>
    </source>
</reference>
<proteinExistence type="predicted"/>
<name>A0ABW5GY77_9PSEU</name>
<dbReference type="EMBL" id="JBHUKU010000033">
    <property type="protein sequence ID" value="MFD2465512.1"/>
    <property type="molecule type" value="Genomic_DNA"/>
</dbReference>
<protein>
    <recommendedName>
        <fullName evidence="3">UDP-N-acetylglucosamine 2-epimerase domain-containing protein</fullName>
    </recommendedName>
</protein>
<evidence type="ECO:0000313" key="1">
    <source>
        <dbReference type="EMBL" id="MFD2465512.1"/>
    </source>
</evidence>
<gene>
    <name evidence="1" type="ORF">ACFSYJ_43330</name>
</gene>
<comment type="caution">
    <text evidence="1">The sequence shown here is derived from an EMBL/GenBank/DDBJ whole genome shotgun (WGS) entry which is preliminary data.</text>
</comment>
<evidence type="ECO:0000313" key="2">
    <source>
        <dbReference type="Proteomes" id="UP001597419"/>
    </source>
</evidence>
<organism evidence="1 2">
    <name type="scientific">Amycolatopsis samaneae</name>
    <dbReference type="NCBI Taxonomy" id="664691"/>
    <lineage>
        <taxon>Bacteria</taxon>
        <taxon>Bacillati</taxon>
        <taxon>Actinomycetota</taxon>
        <taxon>Actinomycetes</taxon>
        <taxon>Pseudonocardiales</taxon>
        <taxon>Pseudonocardiaceae</taxon>
        <taxon>Amycolatopsis</taxon>
    </lineage>
</organism>
<evidence type="ECO:0008006" key="3">
    <source>
        <dbReference type="Google" id="ProtNLM"/>
    </source>
</evidence>
<accession>A0ABW5GY77</accession>
<sequence>MIEQDKWLVPYGNGGGVGYTRAVDRVVLVVVHSVAAGQRLADAVSAVEEAASIQVVFTRPPGPHGDGVGDFLRSAAVLETSWQQAVRERFDLVVSASPTGIGVLDAPVLLLLGGTASGRLVDHQGRSGVAAIRRLLGRGGDPLLVGLPHRDDVEVVREDFPDIGRQAIVVGDPSFDRLVHMAGRREAVRAELGVQPHGRVGVVLSSRGPESLFGRSHDLLARIGRSRRGQADRLFCQLHPDVWVGHGRRQVLAWSAAARRAGLVIVPPWRDWLDALIAADYVVGDHGVVTCYAAALGKPVLLAHPADRWPTDAVLHGLPVLDPSKKLYAQLAAITGTRPRYHQITSAPHRSSALLRSAFRRLLKYQV</sequence>
<keyword evidence="2" id="KW-1185">Reference proteome</keyword>
<dbReference type="SUPFAM" id="SSF53756">
    <property type="entry name" value="UDP-Glycosyltransferase/glycogen phosphorylase"/>
    <property type="match status" value="1"/>
</dbReference>
<dbReference type="RefSeq" id="WP_345407007.1">
    <property type="nucleotide sequence ID" value="NZ_BAABHG010000021.1"/>
</dbReference>
<dbReference type="Proteomes" id="UP001597419">
    <property type="component" value="Unassembled WGS sequence"/>
</dbReference>